<keyword evidence="3" id="KW-1185">Reference proteome</keyword>
<dbReference type="EMBL" id="SBJO01000181">
    <property type="protein sequence ID" value="KAF9762375.1"/>
    <property type="molecule type" value="Genomic_DNA"/>
</dbReference>
<feature type="domain" description="Zinc-finger CCCH" evidence="1">
    <location>
        <begin position="7"/>
        <end position="62"/>
    </location>
</feature>
<accession>A0A9P6GXE3</accession>
<dbReference type="AlphaFoldDB" id="A0A9P6GXE3"/>
<reference evidence="2 3" key="1">
    <citation type="journal article" date="2020" name="Genome Biol. Evol.">
        <title>Comparative genomics of strictly vertically transmitted, feminizing microsporidia endosymbionts of amphipod crustaceans.</title>
        <authorList>
            <person name="Cormier A."/>
            <person name="Chebbi M.A."/>
            <person name="Giraud I."/>
            <person name="Wattier R."/>
            <person name="Teixeira M."/>
            <person name="Gilbert C."/>
            <person name="Rigaud T."/>
            <person name="Cordaux R."/>
        </authorList>
    </citation>
    <scope>NUCLEOTIDE SEQUENCE [LARGE SCALE GENOMIC DNA]</scope>
    <source>
        <strain evidence="2 3">Ou3-Ou53</strain>
    </source>
</reference>
<dbReference type="Proteomes" id="UP000740883">
    <property type="component" value="Unassembled WGS sequence"/>
</dbReference>
<evidence type="ECO:0000313" key="2">
    <source>
        <dbReference type="EMBL" id="KAF9762375.1"/>
    </source>
</evidence>
<comment type="caution">
    <text evidence="2">The sequence shown here is derived from an EMBL/GenBank/DDBJ whole genome shotgun (WGS) entry which is preliminary data.</text>
</comment>
<dbReference type="OrthoDB" id="5395350at2759"/>
<protein>
    <submittedName>
        <fullName evidence="2">Zinc finger CCCH domain-containing protein 11A</fullName>
    </submittedName>
</protein>
<dbReference type="InterPro" id="IPR041686">
    <property type="entry name" value="Znf-CCCH_3"/>
</dbReference>
<dbReference type="Pfam" id="PF15663">
    <property type="entry name" value="zf-CCCH_3"/>
    <property type="match status" value="1"/>
</dbReference>
<name>A0A9P6GXE3_9MICR</name>
<organism evidence="2 3">
    <name type="scientific">Nosema granulosis</name>
    <dbReference type="NCBI Taxonomy" id="83296"/>
    <lineage>
        <taxon>Eukaryota</taxon>
        <taxon>Fungi</taxon>
        <taxon>Fungi incertae sedis</taxon>
        <taxon>Microsporidia</taxon>
        <taxon>Nosematidae</taxon>
        <taxon>Nosema</taxon>
    </lineage>
</organism>
<gene>
    <name evidence="2" type="primary">ZC3H11A</name>
    <name evidence="2" type="ORF">NGRA_2069</name>
</gene>
<proteinExistence type="predicted"/>
<evidence type="ECO:0000313" key="3">
    <source>
        <dbReference type="Proteomes" id="UP000740883"/>
    </source>
</evidence>
<dbReference type="Gene3D" id="3.30.1370.210">
    <property type="match status" value="1"/>
</dbReference>
<sequence length="182" mass="21733">MSKDNLITCKTWKKTKKCRIDCPFRHSTYHEVKQRKDIMCYWEDKGGCTKYRCEYKHNDPLKDEWKEVRVKSLNEIIQTKSTIERLNAEACVEIDLENIKKEKEVDISNSEEFVAEKDTTVNDVVETIIETKKRAIEEESKLSNEEDVKRYKNEIVYEDIDEEIKELDKELEELDDILKDTE</sequence>
<evidence type="ECO:0000259" key="1">
    <source>
        <dbReference type="Pfam" id="PF15663"/>
    </source>
</evidence>